<dbReference type="RefSeq" id="WP_164363702.1">
    <property type="nucleotide sequence ID" value="NZ_CP066776.1"/>
</dbReference>
<reference evidence="1 2" key="1">
    <citation type="submission" date="2020-12" db="EMBL/GenBank/DDBJ databases">
        <title>Sulforoseuscoccus oceanibium gen. nov., sp. nov., a representative of the phylum Verrucomicrobia with special cytoplasmic membrane, and proposal of Sulforoseuscoccusaceae fam. nov.</title>
        <authorList>
            <person name="Xi F."/>
        </authorList>
    </citation>
    <scope>NUCLEOTIDE SEQUENCE [LARGE SCALE GENOMIC DNA]</scope>
    <source>
        <strain evidence="1 2">T37</strain>
    </source>
</reference>
<organism evidence="1 2">
    <name type="scientific">Sulfuriroseicoccus oceanibius</name>
    <dbReference type="NCBI Taxonomy" id="2707525"/>
    <lineage>
        <taxon>Bacteria</taxon>
        <taxon>Pseudomonadati</taxon>
        <taxon>Verrucomicrobiota</taxon>
        <taxon>Verrucomicrobiia</taxon>
        <taxon>Verrucomicrobiales</taxon>
        <taxon>Verrucomicrobiaceae</taxon>
        <taxon>Sulfuriroseicoccus</taxon>
    </lineage>
</organism>
<sequence length="195" mass="21976">MKKLFYMLMVAAVVAGGDVSAQQVVWLKKSDRLDANGLPKDLKAPSANRVTREEMNAKRKKIDRERNYMIVPNKSVPMNPSIYDNSTIIAYDGKHTILPEGAVMFVPEVLSDRVVNEPVGQFVLWPEFLRQNFGWLRTIDLSVEEATGKEHLKEPLLEAIVADQRISVSVYQRHPISYRGDVKKQLKAAKSPGKG</sequence>
<evidence type="ECO:0000313" key="2">
    <source>
        <dbReference type="Proteomes" id="UP000475117"/>
    </source>
</evidence>
<dbReference type="KEGG" id="soa:G3M56_011635"/>
<dbReference type="Proteomes" id="UP000475117">
    <property type="component" value="Chromosome"/>
</dbReference>
<keyword evidence="2" id="KW-1185">Reference proteome</keyword>
<protein>
    <submittedName>
        <fullName evidence="1">Uncharacterized protein</fullName>
    </submittedName>
</protein>
<dbReference type="EMBL" id="CP066776">
    <property type="protein sequence ID" value="QQL44526.1"/>
    <property type="molecule type" value="Genomic_DNA"/>
</dbReference>
<proteinExistence type="predicted"/>
<evidence type="ECO:0000313" key="1">
    <source>
        <dbReference type="EMBL" id="QQL44526.1"/>
    </source>
</evidence>
<gene>
    <name evidence="1" type="ORF">G3M56_011635</name>
</gene>
<dbReference type="AlphaFoldDB" id="A0A6B3LA02"/>
<name>A0A6B3LA02_9BACT</name>
<accession>A0A6B3LA02</accession>